<dbReference type="SUPFAM" id="SSF63829">
    <property type="entry name" value="Calcium-dependent phosphotriesterase"/>
    <property type="match status" value="1"/>
</dbReference>
<evidence type="ECO:0000313" key="2">
    <source>
        <dbReference type="Proteomes" id="UP000721236"/>
    </source>
</evidence>
<accession>A0ABM8WV72</accession>
<evidence type="ECO:0008006" key="3">
    <source>
        <dbReference type="Google" id="ProtNLM"/>
    </source>
</evidence>
<proteinExistence type="predicted"/>
<comment type="caution">
    <text evidence="1">The sequence shown here is derived from an EMBL/GenBank/DDBJ whole genome shotgun (WGS) entry which is preliminary data.</text>
</comment>
<dbReference type="EMBL" id="CAJZAH010000002">
    <property type="protein sequence ID" value="CAG9171420.1"/>
    <property type="molecule type" value="Genomic_DNA"/>
</dbReference>
<dbReference type="RefSeq" id="WP_224041061.1">
    <property type="nucleotide sequence ID" value="NZ_CAJZAH010000002.1"/>
</dbReference>
<name>A0ABM8WV72_9BURK</name>
<keyword evidence="2" id="KW-1185">Reference proteome</keyword>
<protein>
    <recommendedName>
        <fullName evidence="3">Glutamine cyclotransferase</fullName>
    </recommendedName>
</protein>
<dbReference type="Gene3D" id="2.130.10.10">
    <property type="entry name" value="YVTN repeat-like/Quinoprotein amine dehydrogenase"/>
    <property type="match status" value="1"/>
</dbReference>
<dbReference type="InterPro" id="IPR015943">
    <property type="entry name" value="WD40/YVTN_repeat-like_dom_sf"/>
</dbReference>
<sequence>MKTSKAQIVREYGPFPDVKAVHGLTYDGQYVWFGTGDKLRAVDPATGGTPRTLDVPADAGTAFDGRHLYQMSDGVIRKIDPATGAVVATIPAPGAGEDSGLAWAEGSLWVGQYKHCKIHQIDPDSGEILRTIETNRFVTGVAWADGQLWHGTWEGESSALQRIDPATGDVLETLEMPAGMPVSGIESDGGGQFFCGGGPGGTIRLVRRPKPERAA</sequence>
<organism evidence="1 2">
    <name type="scientific">Cupriavidus respiraculi</name>
    <dbReference type="NCBI Taxonomy" id="195930"/>
    <lineage>
        <taxon>Bacteria</taxon>
        <taxon>Pseudomonadati</taxon>
        <taxon>Pseudomonadota</taxon>
        <taxon>Betaproteobacteria</taxon>
        <taxon>Burkholderiales</taxon>
        <taxon>Burkholderiaceae</taxon>
        <taxon>Cupriavidus</taxon>
    </lineage>
</organism>
<reference evidence="1 2" key="1">
    <citation type="submission" date="2021-08" db="EMBL/GenBank/DDBJ databases">
        <authorList>
            <person name="Peeters C."/>
        </authorList>
    </citation>
    <scope>NUCLEOTIDE SEQUENCE [LARGE SCALE GENOMIC DNA]</scope>
    <source>
        <strain evidence="1 2">LMG 21510</strain>
    </source>
</reference>
<evidence type="ECO:0000313" key="1">
    <source>
        <dbReference type="EMBL" id="CAG9171420.1"/>
    </source>
</evidence>
<dbReference type="Proteomes" id="UP000721236">
    <property type="component" value="Unassembled WGS sequence"/>
</dbReference>
<gene>
    <name evidence="1" type="ORF">LMG21510_01652</name>
</gene>